<feature type="domain" description="ChrR-like cupin" evidence="2">
    <location>
        <begin position="43"/>
        <end position="128"/>
    </location>
</feature>
<feature type="region of interest" description="Disordered" evidence="1">
    <location>
        <begin position="1"/>
        <end position="23"/>
    </location>
</feature>
<proteinExistence type="predicted"/>
<organism evidence="3">
    <name type="scientific">Streptomyces sp. CMC78</name>
    <dbReference type="NCBI Taxonomy" id="3231512"/>
    <lineage>
        <taxon>Bacteria</taxon>
        <taxon>Bacillati</taxon>
        <taxon>Actinomycetota</taxon>
        <taxon>Actinomycetes</taxon>
        <taxon>Kitasatosporales</taxon>
        <taxon>Streptomycetaceae</taxon>
        <taxon>Streptomyces</taxon>
    </lineage>
</organism>
<accession>A0AB33KEY3</accession>
<dbReference type="InterPro" id="IPR025979">
    <property type="entry name" value="ChrR-like_cupin_dom"/>
</dbReference>
<name>A0AB33KEY3_9ACTN</name>
<dbReference type="SUPFAM" id="SSF51182">
    <property type="entry name" value="RmlC-like cupins"/>
    <property type="match status" value="1"/>
</dbReference>
<evidence type="ECO:0000259" key="2">
    <source>
        <dbReference type="Pfam" id="PF12973"/>
    </source>
</evidence>
<sequence>MSEETRTNTAAARTDTATTRTDTVTTWTDAATTRTDAADPLKTVVQVDEVEAHEVAPGIWRRRLPGTAYARGWLIDFAAGTEWPEVDEHRTEERYFVLSGEVIDGGERHGPGAYVVFAPGSEHRPRTETGARMLGISLMTA</sequence>
<dbReference type="KEGG" id="stcm:SCMC78_39310"/>
<evidence type="ECO:0000313" key="3">
    <source>
        <dbReference type="EMBL" id="BFP54124.1"/>
    </source>
</evidence>
<dbReference type="InterPro" id="IPR014710">
    <property type="entry name" value="RmlC-like_jellyroll"/>
</dbReference>
<protein>
    <recommendedName>
        <fullName evidence="2">ChrR-like cupin domain-containing protein</fullName>
    </recommendedName>
</protein>
<reference evidence="3" key="1">
    <citation type="submission" date="2024-07" db="EMBL/GenBank/DDBJ databases">
        <title>Complete genome sequences of cellulolytic bacteria, Kitasatospora sp. CMC57 and Streptomyces sp. CMC78, isolated from Japanese agricultural soil.</title>
        <authorList>
            <person name="Hashimoto T."/>
            <person name="Ito M."/>
            <person name="Iwamoto M."/>
            <person name="Fukahori D."/>
            <person name="Shoda T."/>
            <person name="Sakoda M."/>
            <person name="Morohoshi T."/>
            <person name="Mitsuboshi M."/>
            <person name="Nishizawa T."/>
        </authorList>
    </citation>
    <scope>NUCLEOTIDE SEQUENCE</scope>
    <source>
        <strain evidence="3">CMC78</strain>
    </source>
</reference>
<dbReference type="Gene3D" id="2.60.120.10">
    <property type="entry name" value="Jelly Rolls"/>
    <property type="match status" value="1"/>
</dbReference>
<dbReference type="RefSeq" id="WP_319600737.1">
    <property type="nucleotide sequence ID" value="NZ_AP035884.1"/>
</dbReference>
<feature type="compositionally biased region" description="Low complexity" evidence="1">
    <location>
        <begin position="7"/>
        <end position="23"/>
    </location>
</feature>
<dbReference type="EMBL" id="AP035884">
    <property type="protein sequence ID" value="BFP54124.1"/>
    <property type="molecule type" value="Genomic_DNA"/>
</dbReference>
<dbReference type="Pfam" id="PF12973">
    <property type="entry name" value="Cupin_7"/>
    <property type="match status" value="1"/>
</dbReference>
<dbReference type="AlphaFoldDB" id="A0AB33KEY3"/>
<dbReference type="InterPro" id="IPR011051">
    <property type="entry name" value="RmlC_Cupin_sf"/>
</dbReference>
<evidence type="ECO:0000256" key="1">
    <source>
        <dbReference type="SAM" id="MobiDB-lite"/>
    </source>
</evidence>
<gene>
    <name evidence="3" type="ORF">SCMC78_39310</name>
</gene>